<dbReference type="GO" id="GO:0003676">
    <property type="term" value="F:nucleic acid binding"/>
    <property type="evidence" value="ECO:0007669"/>
    <property type="project" value="InterPro"/>
</dbReference>
<reference evidence="1" key="1">
    <citation type="submission" date="2021-01" db="EMBL/GenBank/DDBJ databases">
        <authorList>
            <person name="Corre E."/>
            <person name="Pelletier E."/>
            <person name="Niang G."/>
            <person name="Scheremetjew M."/>
            <person name="Finn R."/>
            <person name="Kale V."/>
            <person name="Holt S."/>
            <person name="Cochrane G."/>
            <person name="Meng A."/>
            <person name="Brown T."/>
            <person name="Cohen L."/>
        </authorList>
    </citation>
    <scope>NUCLEOTIDE SEQUENCE</scope>
    <source>
        <strain evidence="1">FSP1.4</strain>
    </source>
</reference>
<sequence>MMLTVPGMQAAARNTTFELPKSKDKKWNNTSEFLNQSLPVMAYPPGFKGFVSPSGVNSFDGGVSHPHFTGIPQMIGTYPQIMENGMIHSVKHTGRLKFFDEVQNYGFLVVDDDESDLFVHYDDLKTSRLSRDILRQAKTNYFLQFSFDIAFYSGKYKESKKAVNLKLIKMEKLGLIN</sequence>
<dbReference type="InterPro" id="IPR002059">
    <property type="entry name" value="CSP_DNA-bd"/>
</dbReference>
<name>A0A7S3J5A1_9SPIT</name>
<dbReference type="AlphaFoldDB" id="A0A7S3J5A1"/>
<organism evidence="1">
    <name type="scientific">Euplotes harpa</name>
    <dbReference type="NCBI Taxonomy" id="151035"/>
    <lineage>
        <taxon>Eukaryota</taxon>
        <taxon>Sar</taxon>
        <taxon>Alveolata</taxon>
        <taxon>Ciliophora</taxon>
        <taxon>Intramacronucleata</taxon>
        <taxon>Spirotrichea</taxon>
        <taxon>Hypotrichia</taxon>
        <taxon>Euplotida</taxon>
        <taxon>Euplotidae</taxon>
        <taxon>Euplotes</taxon>
    </lineage>
</organism>
<protein>
    <recommendedName>
        <fullName evidence="2">CSD domain-containing protein</fullName>
    </recommendedName>
</protein>
<evidence type="ECO:0008006" key="2">
    <source>
        <dbReference type="Google" id="ProtNLM"/>
    </source>
</evidence>
<proteinExistence type="predicted"/>
<gene>
    <name evidence="1" type="ORF">EHAR0213_LOCUS3626</name>
</gene>
<dbReference type="EMBL" id="HBII01008190">
    <property type="protein sequence ID" value="CAE0344717.1"/>
    <property type="molecule type" value="Transcribed_RNA"/>
</dbReference>
<evidence type="ECO:0000313" key="1">
    <source>
        <dbReference type="EMBL" id="CAE0344717.1"/>
    </source>
</evidence>
<dbReference type="SUPFAM" id="SSF50249">
    <property type="entry name" value="Nucleic acid-binding proteins"/>
    <property type="match status" value="1"/>
</dbReference>
<dbReference type="Gene3D" id="2.40.50.140">
    <property type="entry name" value="Nucleic acid-binding proteins"/>
    <property type="match status" value="1"/>
</dbReference>
<accession>A0A7S3J5A1</accession>
<dbReference type="InterPro" id="IPR012340">
    <property type="entry name" value="NA-bd_OB-fold"/>
</dbReference>
<dbReference type="CDD" id="cd04458">
    <property type="entry name" value="CSP_CDS"/>
    <property type="match status" value="1"/>
</dbReference>